<dbReference type="Proteomes" id="UP000464378">
    <property type="component" value="Chromosome"/>
</dbReference>
<accession>A0A6C2YKV5</accession>
<protein>
    <recommendedName>
        <fullName evidence="5">Secreted protein</fullName>
    </recommendedName>
</protein>
<dbReference type="EMBL" id="LR586016">
    <property type="protein sequence ID" value="VIP01542.1"/>
    <property type="molecule type" value="Genomic_DNA"/>
</dbReference>
<dbReference type="InParanoid" id="A0A6C2YKV5"/>
<feature type="signal peptide" evidence="2">
    <location>
        <begin position="1"/>
        <end position="31"/>
    </location>
</feature>
<evidence type="ECO:0000256" key="2">
    <source>
        <dbReference type="SAM" id="SignalP"/>
    </source>
</evidence>
<dbReference type="RefSeq" id="WP_162656733.1">
    <property type="nucleotide sequence ID" value="NZ_LR593887.1"/>
</dbReference>
<feature type="region of interest" description="Disordered" evidence="1">
    <location>
        <begin position="64"/>
        <end position="89"/>
    </location>
</feature>
<keyword evidence="4" id="KW-1185">Reference proteome</keyword>
<feature type="compositionally biased region" description="Pro residues" evidence="1">
    <location>
        <begin position="76"/>
        <end position="88"/>
    </location>
</feature>
<gene>
    <name evidence="3" type="ORF">GMBLW1_24180</name>
</gene>
<organism evidence="3">
    <name type="scientific">Tuwongella immobilis</name>
    <dbReference type="NCBI Taxonomy" id="692036"/>
    <lineage>
        <taxon>Bacteria</taxon>
        <taxon>Pseudomonadati</taxon>
        <taxon>Planctomycetota</taxon>
        <taxon>Planctomycetia</taxon>
        <taxon>Gemmatales</taxon>
        <taxon>Gemmataceae</taxon>
        <taxon>Tuwongella</taxon>
    </lineage>
</organism>
<evidence type="ECO:0008006" key="5">
    <source>
        <dbReference type="Google" id="ProtNLM"/>
    </source>
</evidence>
<dbReference type="AlphaFoldDB" id="A0A6C2YKV5"/>
<dbReference type="KEGG" id="tim:GMBLW1_24180"/>
<evidence type="ECO:0000256" key="1">
    <source>
        <dbReference type="SAM" id="MobiDB-lite"/>
    </source>
</evidence>
<proteinExistence type="predicted"/>
<feature type="compositionally biased region" description="Basic and acidic residues" evidence="1">
    <location>
        <begin position="123"/>
        <end position="132"/>
    </location>
</feature>
<evidence type="ECO:0000313" key="4">
    <source>
        <dbReference type="Proteomes" id="UP000464378"/>
    </source>
</evidence>
<keyword evidence="2" id="KW-0732">Signal</keyword>
<feature type="chain" id="PRO_5036383871" description="Secreted protein" evidence="2">
    <location>
        <begin position="32"/>
        <end position="132"/>
    </location>
</feature>
<name>A0A6C2YKV5_9BACT</name>
<feature type="region of interest" description="Disordered" evidence="1">
    <location>
        <begin position="110"/>
        <end position="132"/>
    </location>
</feature>
<sequence>MVRRFLTLHRPWLTGLLLALAWLFWADPAQAGCGDYVHINGQPMHGPLHVDGDGPLPAAPMAPCHGPNCSKAPKPQQLPPSTMTPPSAPRDWGILMVDWSLGDPLAQSWDRVESVGTSQSLPQDRDPPPRLV</sequence>
<evidence type="ECO:0000313" key="3">
    <source>
        <dbReference type="EMBL" id="VIP01542.1"/>
    </source>
</evidence>
<dbReference type="EMBL" id="LR593887">
    <property type="protein sequence ID" value="VTR98718.1"/>
    <property type="molecule type" value="Genomic_DNA"/>
</dbReference>
<reference evidence="3" key="1">
    <citation type="submission" date="2019-04" db="EMBL/GenBank/DDBJ databases">
        <authorList>
            <consortium name="Science for Life Laboratories"/>
        </authorList>
    </citation>
    <scope>NUCLEOTIDE SEQUENCE</scope>
    <source>
        <strain evidence="3">MBLW1</strain>
    </source>
</reference>